<protein>
    <recommendedName>
        <fullName evidence="1">TATA-binding protein interacting (TIP20) domain-containing protein</fullName>
    </recommendedName>
</protein>
<dbReference type="OrthoDB" id="4034650at2759"/>
<feature type="domain" description="TATA-binding protein interacting (TIP20)" evidence="1">
    <location>
        <begin position="453"/>
        <end position="544"/>
    </location>
</feature>
<sequence length="608" mass="69729">MLVNSLIDQYLNTQDADLKYMALRQDIRIESVEDLQLLVGKVLLPILTTECNSEIVNLVSFQVFPGAVSKLVTSGNLTKNETQSSWFDNVVVLPLIQNTENNRSNFARQTLRNILKTILEMKLNELKYCNDEKSIEILLKHMEKIENSHDIGMNYLIVWEILNLLIQLYYNNGANMCKQVFVSILKLCSGEGDLTETMKYVLENSMKVVERRTLYDEDVMFLLQNKNILEIVSSVWYQLSFIVSDIFENNILPFLQLPDDLRDEQKEEIILKVLQSVYCLHEFYSTPRISTGTTYLAPEITECLQKSLLEIKSDMASIIAENFSIREAPTVEIETQPECAVDEDPNQAAYLEELQDDEERFEFEEDDNVEPPQDTIHERVIDLCETILDCLNSPSRVETLCQESGNEPEPEPASLEAAFRTLSTSSSLSGFQMAVELLNQTMYTAEKFNSSKTCKLLIPHMKQNKNFFRTIKVGNMTQTIDEGLTLRTMVYSTLLQIIAREERKNSIDYIVTCNIIKETVTRGIKDSDYTINDISLKILQLLLPKTYNRILGLDSEWYNETIHQKAITNIKKAYSRLETLSATEDTSSSISVIHQFESLFSSSYPAMK</sequence>
<reference evidence="2 3" key="1">
    <citation type="submission" date="2020-07" db="EMBL/GenBank/DDBJ databases">
        <title>The yeast mating-type switching endonuclease HO is a domesticated member of an unorthodox homing genetic element family.</title>
        <authorList>
            <person name="Coughlan A.Y."/>
            <person name="Lombardi L."/>
            <person name="Braun-Galleani S."/>
            <person name="Martos A.R."/>
            <person name="Galeote V."/>
            <person name="Bigey F."/>
            <person name="Dequin S."/>
            <person name="Byrne K.P."/>
            <person name="Wolfe K.H."/>
        </authorList>
    </citation>
    <scope>NUCLEOTIDE SEQUENCE [LARGE SCALE GENOMIC DNA]</scope>
    <source>
        <strain evidence="2 3">NRRL Y-6702</strain>
    </source>
</reference>
<dbReference type="InterPro" id="IPR013932">
    <property type="entry name" value="TATA-bd_TIP120"/>
</dbReference>
<evidence type="ECO:0000259" key="1">
    <source>
        <dbReference type="Pfam" id="PF08623"/>
    </source>
</evidence>
<evidence type="ECO:0000313" key="3">
    <source>
        <dbReference type="Proteomes" id="UP000509704"/>
    </source>
</evidence>
<evidence type="ECO:0000313" key="2">
    <source>
        <dbReference type="EMBL" id="QLG72096.1"/>
    </source>
</evidence>
<accession>A0A7H9B104</accession>
<dbReference type="InterPro" id="IPR011989">
    <property type="entry name" value="ARM-like"/>
</dbReference>
<dbReference type="RefSeq" id="XP_037143824.1">
    <property type="nucleotide sequence ID" value="XM_037287929.1"/>
</dbReference>
<name>A0A7H9B104_ZYGMR</name>
<dbReference type="GeneID" id="59235794"/>
<dbReference type="AlphaFoldDB" id="A0A7H9B104"/>
<dbReference type="Pfam" id="PF08623">
    <property type="entry name" value="TIP120"/>
    <property type="match status" value="1"/>
</dbReference>
<dbReference type="KEGG" id="zmk:HG535_0C04500"/>
<dbReference type="Gene3D" id="1.25.10.10">
    <property type="entry name" value="Leucine-rich Repeat Variant"/>
    <property type="match status" value="1"/>
</dbReference>
<keyword evidence="3" id="KW-1185">Reference proteome</keyword>
<gene>
    <name evidence="2" type="ORF">HG535_0C04500</name>
</gene>
<dbReference type="EMBL" id="CP058606">
    <property type="protein sequence ID" value="QLG72096.1"/>
    <property type="molecule type" value="Genomic_DNA"/>
</dbReference>
<organism evidence="2 3">
    <name type="scientific">Zygotorulaspora mrakii</name>
    <name type="common">Zygosaccharomyces mrakii</name>
    <dbReference type="NCBI Taxonomy" id="42260"/>
    <lineage>
        <taxon>Eukaryota</taxon>
        <taxon>Fungi</taxon>
        <taxon>Dikarya</taxon>
        <taxon>Ascomycota</taxon>
        <taxon>Saccharomycotina</taxon>
        <taxon>Saccharomycetes</taxon>
        <taxon>Saccharomycetales</taxon>
        <taxon>Saccharomycetaceae</taxon>
        <taxon>Zygotorulaspora</taxon>
    </lineage>
</organism>
<proteinExistence type="predicted"/>
<dbReference type="Proteomes" id="UP000509704">
    <property type="component" value="Chromosome 3"/>
</dbReference>